<proteinExistence type="predicted"/>
<dbReference type="SMART" id="SM01392">
    <property type="entry name" value="MAGE_N"/>
    <property type="match status" value="1"/>
</dbReference>
<dbReference type="AlphaFoldDB" id="A0A9L0SAE9"/>
<protein>
    <submittedName>
        <fullName evidence="3">MAGE family member B10</fullName>
    </submittedName>
</protein>
<dbReference type="GO" id="GO:0005634">
    <property type="term" value="C:nucleus"/>
    <property type="evidence" value="ECO:0000318"/>
    <property type="project" value="GO_Central"/>
</dbReference>
<feature type="domain" description="MAGE" evidence="2">
    <location>
        <begin position="151"/>
        <end position="350"/>
    </location>
</feature>
<dbReference type="InterPro" id="IPR002190">
    <property type="entry name" value="MHD_dom"/>
</dbReference>
<feature type="compositionally biased region" description="Low complexity" evidence="1">
    <location>
        <begin position="109"/>
        <end position="122"/>
    </location>
</feature>
<dbReference type="GeneTree" id="ENSGT00940000163797"/>
<feature type="compositionally biased region" description="Low complexity" evidence="1">
    <location>
        <begin position="374"/>
        <end position="386"/>
    </location>
</feature>
<dbReference type="Ensembl" id="ENSECAT00000124119.1">
    <property type="protein sequence ID" value="ENSECAP00000071822.1"/>
    <property type="gene ID" value="ENSECAG00000014749.4"/>
</dbReference>
<dbReference type="SMART" id="SM01373">
    <property type="entry name" value="MAGE"/>
    <property type="match status" value="1"/>
</dbReference>
<organism evidence="3 4">
    <name type="scientific">Equus caballus</name>
    <name type="common">Horse</name>
    <dbReference type="NCBI Taxonomy" id="9796"/>
    <lineage>
        <taxon>Eukaryota</taxon>
        <taxon>Metazoa</taxon>
        <taxon>Chordata</taxon>
        <taxon>Craniata</taxon>
        <taxon>Vertebrata</taxon>
        <taxon>Euteleostomi</taxon>
        <taxon>Mammalia</taxon>
        <taxon>Eutheria</taxon>
        <taxon>Laurasiatheria</taxon>
        <taxon>Perissodactyla</taxon>
        <taxon>Equidae</taxon>
        <taxon>Equus</taxon>
    </lineage>
</organism>
<reference evidence="3 4" key="1">
    <citation type="journal article" date="2009" name="Science">
        <title>Genome sequence, comparative analysis, and population genetics of the domestic horse.</title>
        <authorList>
            <consortium name="Broad Institute Genome Sequencing Platform"/>
            <consortium name="Broad Institute Whole Genome Assembly Team"/>
            <person name="Wade C.M."/>
            <person name="Giulotto E."/>
            <person name="Sigurdsson S."/>
            <person name="Zoli M."/>
            <person name="Gnerre S."/>
            <person name="Imsland F."/>
            <person name="Lear T.L."/>
            <person name="Adelson D.L."/>
            <person name="Bailey E."/>
            <person name="Bellone R.R."/>
            <person name="Bloecker H."/>
            <person name="Distl O."/>
            <person name="Edgar R.C."/>
            <person name="Garber M."/>
            <person name="Leeb T."/>
            <person name="Mauceli E."/>
            <person name="MacLeod J.N."/>
            <person name="Penedo M.C.T."/>
            <person name="Raison J.M."/>
            <person name="Sharpe T."/>
            <person name="Vogel J."/>
            <person name="Andersson L."/>
            <person name="Antczak D.F."/>
            <person name="Biagi T."/>
            <person name="Binns M.M."/>
            <person name="Chowdhary B.P."/>
            <person name="Coleman S.J."/>
            <person name="Della Valle G."/>
            <person name="Fryc S."/>
            <person name="Guerin G."/>
            <person name="Hasegawa T."/>
            <person name="Hill E.W."/>
            <person name="Jurka J."/>
            <person name="Kiialainen A."/>
            <person name="Lindgren G."/>
            <person name="Liu J."/>
            <person name="Magnani E."/>
            <person name="Mickelson J.R."/>
            <person name="Murray J."/>
            <person name="Nergadze S.G."/>
            <person name="Onofrio R."/>
            <person name="Pedroni S."/>
            <person name="Piras M.F."/>
            <person name="Raudsepp T."/>
            <person name="Rocchi M."/>
            <person name="Roeed K.H."/>
            <person name="Ryder O.A."/>
            <person name="Searle S."/>
            <person name="Skow L."/>
            <person name="Swinburne J.E."/>
            <person name="Syvaenen A.C."/>
            <person name="Tozaki T."/>
            <person name="Valberg S.J."/>
            <person name="Vaudin M."/>
            <person name="White J.R."/>
            <person name="Zody M.C."/>
            <person name="Lander E.S."/>
            <person name="Lindblad-Toh K."/>
        </authorList>
    </citation>
    <scope>NUCLEOTIDE SEQUENCE [LARGE SCALE GENOMIC DNA]</scope>
    <source>
        <strain evidence="3 4">Thoroughbred</strain>
    </source>
</reference>
<evidence type="ECO:0000313" key="3">
    <source>
        <dbReference type="Ensembl" id="ENSECAP00000071822.1"/>
    </source>
</evidence>
<dbReference type="InterPro" id="IPR041899">
    <property type="entry name" value="MAGE_WH2"/>
</dbReference>
<sequence>MQCPLNSPSMDSGFSGNRLIRKQEPCGFFDQCTQENLQRWPSLKPRWHLFGERVHTIHPPSSRSLIHLPTSLLHLNIVIMPRGQKSKLRAREKRRQALEESQDLGLQRTTSTTTNAATVSYTRSNDGASNEEGPRSSQDPTATEPLHRSPLDEKVFILVYYLLYKYQMKEPITKADMLRNVIQNYRNHFHEILKRASDHLELIFGLDTRELDPYKHIYVLINKLEPNCDGRVSDGSSLPKSGLLMLVLGVIFMKDNCATEEQMWEVLNMMGIFAGRRHYIYGEPRKLLTQDLVKENYLEYRQVPNSNPPRYEFLWGPRAHAETSKMRVLEFVAKVHNTVPSAFPTWYEEALQDEEERARARAAARARTAAMASARSRAMAGVRSRATASSSSHP</sequence>
<dbReference type="GO" id="GO:0000122">
    <property type="term" value="P:negative regulation of transcription by RNA polymerase II"/>
    <property type="evidence" value="ECO:0000318"/>
    <property type="project" value="GO_Central"/>
</dbReference>
<dbReference type="InterPro" id="IPR041898">
    <property type="entry name" value="MAGE_WH1"/>
</dbReference>
<reference evidence="3" key="2">
    <citation type="submission" date="2025-08" db="UniProtKB">
        <authorList>
            <consortium name="Ensembl"/>
        </authorList>
    </citation>
    <scope>IDENTIFICATION</scope>
    <source>
        <strain evidence="3">Thoroughbred</strain>
    </source>
</reference>
<name>A0A9L0SAE9_HORSE</name>
<feature type="region of interest" description="Disordered" evidence="1">
    <location>
        <begin position="91"/>
        <end position="146"/>
    </location>
</feature>
<dbReference type="InterPro" id="IPR037445">
    <property type="entry name" value="MAGE"/>
</dbReference>
<evidence type="ECO:0000313" key="4">
    <source>
        <dbReference type="Proteomes" id="UP000002281"/>
    </source>
</evidence>
<dbReference type="Proteomes" id="UP000002281">
    <property type="component" value="Chromosome X"/>
</dbReference>
<accession>A0A9L0SAE9</accession>
<keyword evidence="4" id="KW-1185">Reference proteome</keyword>
<dbReference type="PANTHER" id="PTHR11736">
    <property type="entry name" value="MELANOMA-ASSOCIATED ANTIGEN MAGE ANTIGEN"/>
    <property type="match status" value="1"/>
</dbReference>
<dbReference type="Gene3D" id="1.10.10.1200">
    <property type="entry name" value="MAGE homology domain, winged helix WH1 motif"/>
    <property type="match status" value="1"/>
</dbReference>
<feature type="region of interest" description="Disordered" evidence="1">
    <location>
        <begin position="374"/>
        <end position="394"/>
    </location>
</feature>
<evidence type="ECO:0000259" key="2">
    <source>
        <dbReference type="PROSITE" id="PS50838"/>
    </source>
</evidence>
<dbReference type="Gene3D" id="1.10.10.1210">
    <property type="entry name" value="MAGE homology domain, winged helix WH2 motif"/>
    <property type="match status" value="1"/>
</dbReference>
<dbReference type="FunFam" id="1.10.10.1210:FF:000001">
    <property type="entry name" value="melanoma-associated antigen D1"/>
    <property type="match status" value="1"/>
</dbReference>
<reference evidence="3" key="3">
    <citation type="submission" date="2025-09" db="UniProtKB">
        <authorList>
            <consortium name="Ensembl"/>
        </authorList>
    </citation>
    <scope>IDENTIFICATION</scope>
    <source>
        <strain evidence="3">Thoroughbred</strain>
    </source>
</reference>
<dbReference type="PANTHER" id="PTHR11736:SF36">
    <property type="entry name" value="MELANOMA-ASSOCIATED ANTIGEN B10"/>
    <property type="match status" value="1"/>
</dbReference>
<evidence type="ECO:0000256" key="1">
    <source>
        <dbReference type="SAM" id="MobiDB-lite"/>
    </source>
</evidence>
<dbReference type="InterPro" id="IPR021072">
    <property type="entry name" value="MAGE_N"/>
</dbReference>
<dbReference type="Pfam" id="PF01454">
    <property type="entry name" value="MAGE"/>
    <property type="match status" value="1"/>
</dbReference>
<dbReference type="FunFam" id="1.10.10.1200:FF:000007">
    <property type="entry name" value="Melanoma-associated antigen C2"/>
    <property type="match status" value="1"/>
</dbReference>
<dbReference type="PROSITE" id="PS50838">
    <property type="entry name" value="MAGE"/>
    <property type="match status" value="1"/>
</dbReference>